<reference evidence="1 2" key="1">
    <citation type="submission" date="2016-04" db="EMBL/GenBank/DDBJ databases">
        <title>Genome analysis of Thermosulfurimonas dismutans, the first thermophilic sulfur-disproportionating bacterium of the phylum Thermodesulfobacteria.</title>
        <authorList>
            <person name="Mardanov A.V."/>
            <person name="Beletsky A.V."/>
            <person name="Kadnikov V.V."/>
            <person name="Slobodkin A.I."/>
            <person name="Ravin N.V."/>
        </authorList>
    </citation>
    <scope>NUCLEOTIDE SEQUENCE [LARGE SCALE GENOMIC DNA]</scope>
    <source>
        <strain evidence="1 2">S95</strain>
    </source>
</reference>
<organism evidence="1 2">
    <name type="scientific">Thermosulfurimonas dismutans</name>
    <dbReference type="NCBI Taxonomy" id="999894"/>
    <lineage>
        <taxon>Bacteria</taxon>
        <taxon>Pseudomonadati</taxon>
        <taxon>Thermodesulfobacteriota</taxon>
        <taxon>Thermodesulfobacteria</taxon>
        <taxon>Thermodesulfobacteriales</taxon>
        <taxon>Thermodesulfobacteriaceae</taxon>
        <taxon>Thermosulfurimonas</taxon>
    </lineage>
</organism>
<sequence length="64" mass="7530">MESLEVVISIRPERMAFLKFIIEGFGHLALPVTLSAKEGKIKLLISPQEKDRWEEIWEDFQSWL</sequence>
<dbReference type="STRING" id="999894.TDIS_1682"/>
<dbReference type="Proteomes" id="UP000078390">
    <property type="component" value="Unassembled WGS sequence"/>
</dbReference>
<proteinExistence type="predicted"/>
<name>A0A179D298_9BACT</name>
<dbReference type="EMBL" id="LWLG01000014">
    <property type="protein sequence ID" value="OAQ20180.1"/>
    <property type="molecule type" value="Genomic_DNA"/>
</dbReference>
<comment type="caution">
    <text evidence="1">The sequence shown here is derived from an EMBL/GenBank/DDBJ whole genome shotgun (WGS) entry which is preliminary data.</text>
</comment>
<keyword evidence="2" id="KW-1185">Reference proteome</keyword>
<dbReference type="InterPro" id="IPR032587">
    <property type="entry name" value="DUF4911"/>
</dbReference>
<gene>
    <name evidence="1" type="ORF">TDIS_1682</name>
</gene>
<protein>
    <recommendedName>
        <fullName evidence="3">DUF4911 domain-containing protein</fullName>
    </recommendedName>
</protein>
<accession>A0A179D298</accession>
<evidence type="ECO:0000313" key="1">
    <source>
        <dbReference type="EMBL" id="OAQ20180.1"/>
    </source>
</evidence>
<evidence type="ECO:0008006" key="3">
    <source>
        <dbReference type="Google" id="ProtNLM"/>
    </source>
</evidence>
<dbReference type="OrthoDB" id="5472144at2"/>
<dbReference type="RefSeq" id="WP_068671255.1">
    <property type="nucleotide sequence ID" value="NZ_LWLG01000014.1"/>
</dbReference>
<dbReference type="Pfam" id="PF16256">
    <property type="entry name" value="DUF4911"/>
    <property type="match status" value="1"/>
</dbReference>
<dbReference type="AlphaFoldDB" id="A0A179D298"/>
<evidence type="ECO:0000313" key="2">
    <source>
        <dbReference type="Proteomes" id="UP000078390"/>
    </source>
</evidence>